<dbReference type="PANTHER" id="PTHR30106:SF2">
    <property type="entry name" value="UPF0324 INNER MEMBRANE PROTEIN YEIH"/>
    <property type="match status" value="1"/>
</dbReference>
<comment type="caution">
    <text evidence="8">The sequence shown here is derived from an EMBL/GenBank/DDBJ whole genome shotgun (WGS) entry which is preliminary data.</text>
</comment>
<dbReference type="Pfam" id="PF03601">
    <property type="entry name" value="Cons_hypoth698"/>
    <property type="match status" value="1"/>
</dbReference>
<evidence type="ECO:0000313" key="9">
    <source>
        <dbReference type="Proteomes" id="UP000471031"/>
    </source>
</evidence>
<protein>
    <submittedName>
        <fullName evidence="8">Putative sulfate exporter family transporter</fullName>
    </submittedName>
</protein>
<keyword evidence="6 7" id="KW-0472">Membrane</keyword>
<dbReference type="PANTHER" id="PTHR30106">
    <property type="entry name" value="INNER MEMBRANE PROTEIN YEIH-RELATED"/>
    <property type="match status" value="1"/>
</dbReference>
<feature type="transmembrane region" description="Helical" evidence="7">
    <location>
        <begin position="122"/>
        <end position="143"/>
    </location>
</feature>
<comment type="similarity">
    <text evidence="2">Belongs to the UPF0324 family.</text>
</comment>
<evidence type="ECO:0000256" key="3">
    <source>
        <dbReference type="ARBA" id="ARBA00022475"/>
    </source>
</evidence>
<dbReference type="EMBL" id="WXEX01000006">
    <property type="protein sequence ID" value="MZP43195.1"/>
    <property type="molecule type" value="Genomic_DNA"/>
</dbReference>
<feature type="transmembrane region" description="Helical" evidence="7">
    <location>
        <begin position="29"/>
        <end position="48"/>
    </location>
</feature>
<evidence type="ECO:0000256" key="1">
    <source>
        <dbReference type="ARBA" id="ARBA00004651"/>
    </source>
</evidence>
<feature type="transmembrane region" description="Helical" evidence="7">
    <location>
        <begin position="275"/>
        <end position="292"/>
    </location>
</feature>
<feature type="transmembrane region" description="Helical" evidence="7">
    <location>
        <begin position="334"/>
        <end position="355"/>
    </location>
</feature>
<feature type="transmembrane region" description="Helical" evidence="7">
    <location>
        <begin position="298"/>
        <end position="322"/>
    </location>
</feature>
<keyword evidence="4 7" id="KW-0812">Transmembrane</keyword>
<keyword evidence="9" id="KW-1185">Reference proteome</keyword>
<dbReference type="InterPro" id="IPR018383">
    <property type="entry name" value="UPF0324_pro"/>
</dbReference>
<evidence type="ECO:0000256" key="7">
    <source>
        <dbReference type="SAM" id="Phobius"/>
    </source>
</evidence>
<feature type="transmembrane region" description="Helical" evidence="7">
    <location>
        <begin position="60"/>
        <end position="81"/>
    </location>
</feature>
<keyword evidence="3" id="KW-1003">Cell membrane</keyword>
<dbReference type="Proteomes" id="UP000471031">
    <property type="component" value="Unassembled WGS sequence"/>
</dbReference>
<proteinExistence type="inferred from homology"/>
<dbReference type="AlphaFoldDB" id="A0A845LFH7"/>
<comment type="subcellular location">
    <subcellularLocation>
        <location evidence="1">Cell membrane</location>
        <topology evidence="1">Multi-pass membrane protein</topology>
    </subcellularLocation>
</comment>
<gene>
    <name evidence="8" type="ORF">GTO89_09110</name>
</gene>
<reference evidence="8 9" key="1">
    <citation type="submission" date="2020-01" db="EMBL/GenBank/DDBJ databases">
        <title>Whole genome sequence of Heliobacterium gestii DSM 11169.</title>
        <authorList>
            <person name="Kyndt J.A."/>
            <person name="Meyer T.E."/>
        </authorList>
    </citation>
    <scope>NUCLEOTIDE SEQUENCE [LARGE SCALE GENOMIC DNA]</scope>
    <source>
        <strain evidence="8 9">DSM 11169</strain>
    </source>
</reference>
<feature type="transmembrane region" description="Helical" evidence="7">
    <location>
        <begin position="87"/>
        <end position="110"/>
    </location>
</feature>
<name>A0A845LFH7_HELGE</name>
<dbReference type="RefSeq" id="WP_161261755.1">
    <property type="nucleotide sequence ID" value="NZ_JAFBDC010000005.1"/>
</dbReference>
<evidence type="ECO:0000313" key="8">
    <source>
        <dbReference type="EMBL" id="MZP43195.1"/>
    </source>
</evidence>
<sequence>MKYRWTVGGMLLTALVALAAQQLIRFSPFTVFGALVSAILLGMAVRAAAGERLASMKGGFAFAAKFLLRLGIVLMGVRLNLADIAAAGWRMVALDGTVIVFALTVIHLLGKRLAVGERLTSLIAIGTGVCGAAAIGAAAQAVRAKDEEVALSVTLISLLGTAFTVLYTLLQPVLAFSAQQYGVFVGATLHEIAHVVAAAAPAGASGSDQALLVKLGRVILLAPVVMALEWRYRQRASADATDANTNTGAGLPDGAAPGVGADEGIGARVKTPAPIPWFVVGFLAMALLNTYHCFSPAITAAMVSASLFLMAMAMAGMGLNVWIGDFKRVGVAPVLLGVSGSVLLSLFGRFTMAVLSL</sequence>
<keyword evidence="5 7" id="KW-1133">Transmembrane helix</keyword>
<evidence type="ECO:0000256" key="4">
    <source>
        <dbReference type="ARBA" id="ARBA00022692"/>
    </source>
</evidence>
<organism evidence="8 9">
    <name type="scientific">Heliomicrobium gestii</name>
    <name type="common">Heliobacterium gestii</name>
    <dbReference type="NCBI Taxonomy" id="2699"/>
    <lineage>
        <taxon>Bacteria</taxon>
        <taxon>Bacillati</taxon>
        <taxon>Bacillota</taxon>
        <taxon>Clostridia</taxon>
        <taxon>Eubacteriales</taxon>
        <taxon>Heliobacteriaceae</taxon>
        <taxon>Heliomicrobium</taxon>
    </lineage>
</organism>
<evidence type="ECO:0000256" key="2">
    <source>
        <dbReference type="ARBA" id="ARBA00007977"/>
    </source>
</evidence>
<evidence type="ECO:0000256" key="5">
    <source>
        <dbReference type="ARBA" id="ARBA00022989"/>
    </source>
</evidence>
<dbReference type="GO" id="GO:0005886">
    <property type="term" value="C:plasma membrane"/>
    <property type="evidence" value="ECO:0007669"/>
    <property type="project" value="UniProtKB-SubCell"/>
</dbReference>
<evidence type="ECO:0000256" key="6">
    <source>
        <dbReference type="ARBA" id="ARBA00023136"/>
    </source>
</evidence>
<dbReference type="OrthoDB" id="9811391at2"/>
<accession>A0A845LFH7</accession>
<feature type="transmembrane region" description="Helical" evidence="7">
    <location>
        <begin position="149"/>
        <end position="169"/>
    </location>
</feature>